<feature type="compositionally biased region" description="Polar residues" evidence="2">
    <location>
        <begin position="16"/>
        <end position="25"/>
    </location>
</feature>
<evidence type="ECO:0000256" key="1">
    <source>
        <dbReference type="SAM" id="Coils"/>
    </source>
</evidence>
<proteinExistence type="predicted"/>
<feature type="compositionally biased region" description="Low complexity" evidence="2">
    <location>
        <begin position="556"/>
        <end position="569"/>
    </location>
</feature>
<feature type="region of interest" description="Disordered" evidence="2">
    <location>
        <begin position="687"/>
        <end position="715"/>
    </location>
</feature>
<reference evidence="3" key="1">
    <citation type="submission" date="2021-05" db="EMBL/GenBank/DDBJ databases">
        <title>The genome of the haptophyte Pavlova lutheri (Diacronema luteri, Pavlovales) - a model for lipid biosynthesis in eukaryotic algae.</title>
        <authorList>
            <person name="Hulatt C.J."/>
            <person name="Posewitz M.C."/>
        </authorList>
    </citation>
    <scope>NUCLEOTIDE SEQUENCE</scope>
    <source>
        <strain evidence="3">NIVA-4/92</strain>
    </source>
</reference>
<gene>
    <name evidence="3" type="ORF">KFE25_005326</name>
</gene>
<feature type="compositionally biased region" description="Low complexity" evidence="2">
    <location>
        <begin position="687"/>
        <end position="698"/>
    </location>
</feature>
<feature type="compositionally biased region" description="Low complexity" evidence="2">
    <location>
        <begin position="45"/>
        <end position="55"/>
    </location>
</feature>
<feature type="compositionally biased region" description="Pro residues" evidence="2">
    <location>
        <begin position="570"/>
        <end position="583"/>
    </location>
</feature>
<dbReference type="Proteomes" id="UP000751190">
    <property type="component" value="Unassembled WGS sequence"/>
</dbReference>
<feature type="region of interest" description="Disordered" evidence="2">
    <location>
        <begin position="16"/>
        <end position="143"/>
    </location>
</feature>
<feature type="compositionally biased region" description="Pro residues" evidence="2">
    <location>
        <begin position="34"/>
        <end position="44"/>
    </location>
</feature>
<keyword evidence="1" id="KW-0175">Coiled coil</keyword>
<evidence type="ECO:0000256" key="2">
    <source>
        <dbReference type="SAM" id="MobiDB-lite"/>
    </source>
</evidence>
<dbReference type="EMBL" id="JAGTXO010000009">
    <property type="protein sequence ID" value="KAG8465756.1"/>
    <property type="molecule type" value="Genomic_DNA"/>
</dbReference>
<dbReference type="OMA" id="VNICASE"/>
<name>A0A8J6CC62_DIALT</name>
<feature type="region of interest" description="Disordered" evidence="2">
    <location>
        <begin position="755"/>
        <end position="827"/>
    </location>
</feature>
<dbReference type="AlphaFoldDB" id="A0A8J6CC62"/>
<feature type="compositionally biased region" description="Low complexity" evidence="2">
    <location>
        <begin position="69"/>
        <end position="86"/>
    </location>
</feature>
<feature type="compositionally biased region" description="Low complexity" evidence="2">
    <location>
        <begin position="504"/>
        <end position="540"/>
    </location>
</feature>
<comment type="caution">
    <text evidence="3">The sequence shown here is derived from an EMBL/GenBank/DDBJ whole genome shotgun (WGS) entry which is preliminary data.</text>
</comment>
<feature type="coiled-coil region" evidence="1">
    <location>
        <begin position="340"/>
        <end position="370"/>
    </location>
</feature>
<sequence>MAIALAAARGLPVHTRTLQLEATQQRRGRAGSPPRYPPTFPPNAAPSARAPHARALQLQLEPARRRGRSASPSRARPPSLAPSAACGGAGCSGAMGTAPPSAAGPPAALAPRPRAGSPGAARGADARARSLPLLPPPPSGAHAGAAEACTAWMRATEAVCSRALGRQVRFAPLAHAPPASAGVGADAPGGTCPGGELRVPYADGADAAELAQLMLTPALARAHLAGAAVEPSAAAGALVSRALALPAAITPAELAQRASILPPAERYRVLEGLAAQLQALTAALGARPPSNAPPCEPSAAARAAAAETRARAAAASASAHAAREDALSLGAFTLAFEAAVAEQADAVSRARELRDRLRAQRARLDGESDALAAAAAATEPVAAAAVSALRPRVRELHAAMAAHAAHLGALDGETAALAADNARLRGALALARARVDEHRQPIAQTLSHAREASLAERAASACCALAALDERASDARSANDAERSVNIRLRALRIADALRRRRSIASAQQQQHQHGQQQQQQQQQQHGHAQLDARAATRGARTLRRHPPSPQGVVVACAGAARGARTQRAPAPPPPPPPPPPPSRGACAGSAPPASPPPSRELVTQQLAGWAAELAWPAPAFGARAQPALAAAAGGAPSPARAVVPPSPPPRAAYSAVTAVTAASAAAAATAAATAAALDAALARAPDARSSPPARQVAAPPPPAAAERLTGAAEGGASVPVAPACVAASTRPTQHEMREARARAAVPRALPRALGRAERVSDAPVHELGSRSAPFSSDDGDADSDDGPSGHGLAHDGVGRGGSSDEAAADAPRRPNTAMRDGHFFWA</sequence>
<protein>
    <submittedName>
        <fullName evidence="3">Uncharacterized protein</fullName>
    </submittedName>
</protein>
<evidence type="ECO:0000313" key="3">
    <source>
        <dbReference type="EMBL" id="KAG8465756.1"/>
    </source>
</evidence>
<accession>A0A8J6CC62</accession>
<keyword evidence="4" id="KW-1185">Reference proteome</keyword>
<evidence type="ECO:0000313" key="4">
    <source>
        <dbReference type="Proteomes" id="UP000751190"/>
    </source>
</evidence>
<feature type="compositionally biased region" description="Low complexity" evidence="2">
    <location>
        <begin position="94"/>
        <end position="123"/>
    </location>
</feature>
<feature type="compositionally biased region" description="Basic and acidic residues" evidence="2">
    <location>
        <begin position="755"/>
        <end position="769"/>
    </location>
</feature>
<organism evidence="3 4">
    <name type="scientific">Diacronema lutheri</name>
    <name type="common">Unicellular marine alga</name>
    <name type="synonym">Monochrysis lutheri</name>
    <dbReference type="NCBI Taxonomy" id="2081491"/>
    <lineage>
        <taxon>Eukaryota</taxon>
        <taxon>Haptista</taxon>
        <taxon>Haptophyta</taxon>
        <taxon>Pavlovophyceae</taxon>
        <taxon>Pavlovales</taxon>
        <taxon>Pavlovaceae</taxon>
        <taxon>Diacronema</taxon>
    </lineage>
</organism>
<feature type="region of interest" description="Disordered" evidence="2">
    <location>
        <begin position="503"/>
        <end position="601"/>
    </location>
</feature>